<evidence type="ECO:0000313" key="1">
    <source>
        <dbReference type="EMBL" id="MWR12595.1"/>
    </source>
</evidence>
<dbReference type="RefSeq" id="WP_158181120.1">
    <property type="nucleotide sequence ID" value="NZ_WSIE01000022.1"/>
</dbReference>
<organism evidence="1 2">
    <name type="scientific">Escherichia coli</name>
    <dbReference type="NCBI Taxonomy" id="562"/>
    <lineage>
        <taxon>Bacteria</taxon>
        <taxon>Pseudomonadati</taxon>
        <taxon>Pseudomonadota</taxon>
        <taxon>Gammaproteobacteria</taxon>
        <taxon>Enterobacterales</taxon>
        <taxon>Enterobacteriaceae</taxon>
        <taxon>Escherichia</taxon>
    </lineage>
</organism>
<comment type="caution">
    <text evidence="1">The sequence shown here is derived from an EMBL/GenBank/DDBJ whole genome shotgun (WGS) entry which is preliminary data.</text>
</comment>
<sequence length="96" mass="11539">MRNGKAVVMRKTRRSRRIAQLKIIKQELHKRLHEKPAETGRWLRLVVEGHLNYYGVPFNIRALTQFMEEVKRLWLKTLRRRKSAAQNELSTFQQVV</sequence>
<name>A0A6D0I668_ECOLX</name>
<dbReference type="AlphaFoldDB" id="A0A6D0I668"/>
<accession>A0A6D0I668</accession>
<evidence type="ECO:0000313" key="2">
    <source>
        <dbReference type="Proteomes" id="UP000430387"/>
    </source>
</evidence>
<proteinExistence type="predicted"/>
<dbReference type="EMBL" id="WTQJ01000009">
    <property type="protein sequence ID" value="MWR12595.1"/>
    <property type="molecule type" value="Genomic_DNA"/>
</dbReference>
<protein>
    <submittedName>
        <fullName evidence="1">Uncharacterized protein</fullName>
    </submittedName>
</protein>
<reference evidence="1 2" key="1">
    <citation type="submission" date="2019-12" db="EMBL/GenBank/DDBJ databases">
        <title>Enteriobacteria Tanzani isolates_8377-8380.</title>
        <authorList>
            <person name="Subbiah M."/>
            <person name="Call D."/>
        </authorList>
    </citation>
    <scope>NUCLEOTIDE SEQUENCE [LARGE SCALE GENOMIC DNA]</scope>
    <source>
        <strain evidence="1 2">8380wG1</strain>
    </source>
</reference>
<gene>
    <name evidence="1" type="ORF">GQA06_01945</name>
</gene>
<dbReference type="Proteomes" id="UP000430387">
    <property type="component" value="Unassembled WGS sequence"/>
</dbReference>